<protein>
    <submittedName>
        <fullName evidence="1">Uncharacterized protein</fullName>
    </submittedName>
</protein>
<evidence type="ECO:0000313" key="2">
    <source>
        <dbReference type="Proteomes" id="UP000828251"/>
    </source>
</evidence>
<gene>
    <name evidence="1" type="ORF">J1N35_034126</name>
</gene>
<reference evidence="1 2" key="1">
    <citation type="journal article" date="2021" name="Plant Biotechnol. J.">
        <title>Multi-omics assisted identification of the key and species-specific regulatory components of drought-tolerant mechanisms in Gossypium stocksii.</title>
        <authorList>
            <person name="Yu D."/>
            <person name="Ke L."/>
            <person name="Zhang D."/>
            <person name="Wu Y."/>
            <person name="Sun Y."/>
            <person name="Mei J."/>
            <person name="Sun J."/>
            <person name="Sun Y."/>
        </authorList>
    </citation>
    <scope>NUCLEOTIDE SEQUENCE [LARGE SCALE GENOMIC DNA]</scope>
    <source>
        <strain evidence="2">cv. E1</strain>
        <tissue evidence="1">Leaf</tissue>
    </source>
</reference>
<dbReference type="Proteomes" id="UP000828251">
    <property type="component" value="Unassembled WGS sequence"/>
</dbReference>
<name>A0A9D3ZNZ8_9ROSI</name>
<evidence type="ECO:0000313" key="1">
    <source>
        <dbReference type="EMBL" id="KAH1056061.1"/>
    </source>
</evidence>
<organism evidence="1 2">
    <name type="scientific">Gossypium stocksii</name>
    <dbReference type="NCBI Taxonomy" id="47602"/>
    <lineage>
        <taxon>Eukaryota</taxon>
        <taxon>Viridiplantae</taxon>
        <taxon>Streptophyta</taxon>
        <taxon>Embryophyta</taxon>
        <taxon>Tracheophyta</taxon>
        <taxon>Spermatophyta</taxon>
        <taxon>Magnoliopsida</taxon>
        <taxon>eudicotyledons</taxon>
        <taxon>Gunneridae</taxon>
        <taxon>Pentapetalae</taxon>
        <taxon>rosids</taxon>
        <taxon>malvids</taxon>
        <taxon>Malvales</taxon>
        <taxon>Malvaceae</taxon>
        <taxon>Malvoideae</taxon>
        <taxon>Gossypium</taxon>
    </lineage>
</organism>
<dbReference type="EMBL" id="JAIQCV010000010">
    <property type="protein sequence ID" value="KAH1056061.1"/>
    <property type="molecule type" value="Genomic_DNA"/>
</dbReference>
<comment type="caution">
    <text evidence="1">The sequence shown here is derived from an EMBL/GenBank/DDBJ whole genome shotgun (WGS) entry which is preliminary data.</text>
</comment>
<proteinExistence type="predicted"/>
<dbReference type="AlphaFoldDB" id="A0A9D3ZNZ8"/>
<sequence>MSRATNKDNLTTNVILGNRPTLTLVVVVTQHVAEGSPLKHKISITNNQM</sequence>
<accession>A0A9D3ZNZ8</accession>
<keyword evidence="2" id="KW-1185">Reference proteome</keyword>